<protein>
    <submittedName>
        <fullName evidence="3 4">Uncharacterized protein</fullName>
    </submittedName>
</protein>
<dbReference type="EnsemblPlants" id="Pp3c21_21460V3.1">
    <property type="protein sequence ID" value="Pp3c21_21460V3.1"/>
    <property type="gene ID" value="Pp3c21_21460"/>
</dbReference>
<evidence type="ECO:0000313" key="3">
    <source>
        <dbReference type="EMBL" id="PNR32346.1"/>
    </source>
</evidence>
<name>A0A2K1ISU4_PHYPA</name>
<proteinExistence type="predicted"/>
<feature type="transmembrane region" description="Helical" evidence="1">
    <location>
        <begin position="496"/>
        <end position="516"/>
    </location>
</feature>
<keyword evidence="5" id="KW-1185">Reference proteome</keyword>
<dbReference type="EMBL" id="ABEU02000021">
    <property type="protein sequence ID" value="PNR32346.1"/>
    <property type="molecule type" value="Genomic_DNA"/>
</dbReference>
<dbReference type="AlphaFoldDB" id="A0A2K1ISU4"/>
<dbReference type="Gramene" id="Pp3c21_21460V3.2">
    <property type="protein sequence ID" value="Pp3c21_21460V3.2"/>
    <property type="gene ID" value="Pp3c21_21460"/>
</dbReference>
<organism evidence="3">
    <name type="scientific">Physcomitrium patens</name>
    <name type="common">Spreading-leaved earth moss</name>
    <name type="synonym">Physcomitrella patens</name>
    <dbReference type="NCBI Taxonomy" id="3218"/>
    <lineage>
        <taxon>Eukaryota</taxon>
        <taxon>Viridiplantae</taxon>
        <taxon>Streptophyta</taxon>
        <taxon>Embryophyta</taxon>
        <taxon>Bryophyta</taxon>
        <taxon>Bryophytina</taxon>
        <taxon>Bryopsida</taxon>
        <taxon>Funariidae</taxon>
        <taxon>Funariales</taxon>
        <taxon>Funariaceae</taxon>
        <taxon>Physcomitrium</taxon>
    </lineage>
</organism>
<keyword evidence="1" id="KW-1133">Transmembrane helix</keyword>
<dbReference type="Gramene" id="Pp3c21_21460V3.1">
    <property type="protein sequence ID" value="Pp3c21_21460V3.1"/>
    <property type="gene ID" value="Pp3c21_21460"/>
</dbReference>
<feature type="transmembrane region" description="Helical" evidence="1">
    <location>
        <begin position="151"/>
        <end position="173"/>
    </location>
</feature>
<dbReference type="PANTHER" id="PTHR31414:SF18">
    <property type="entry name" value="TRANSMEMBRANE PROTEIN-RELATED"/>
    <property type="match status" value="1"/>
</dbReference>
<accession>A0A2K1ISU4</accession>
<dbReference type="PANTHER" id="PTHR31414">
    <property type="entry name" value="TRANSMEMBRANE PROTEIN DDB_G0292058"/>
    <property type="match status" value="1"/>
</dbReference>
<evidence type="ECO:0000256" key="2">
    <source>
        <dbReference type="SAM" id="SignalP"/>
    </source>
</evidence>
<dbReference type="KEGG" id="ppp:112273946"/>
<feature type="transmembrane region" description="Helical" evidence="1">
    <location>
        <begin position="288"/>
        <end position="313"/>
    </location>
</feature>
<dbReference type="RefSeq" id="XP_024358796.1">
    <property type="nucleotide sequence ID" value="XM_024503028.2"/>
</dbReference>
<sequence>MSGIRGMGSVKWLAIIILLCFIQVSSQGAISKNTLVVESLSPFEWSSEFVNLNGGHIHGRVLLQARSNASRLLAVKGDRRDPLDSFQKYRGGYDVTNVHYWASAGFTGIYGFAIGVAWLLLGVLVTLGACCKLCCCNHARVAERRSAAYYWIPRILALLLSLFAIGVIVTMYIRNRQFHTRAFKVRDTIAGSANDAIGAVRNVTGTLSEVDTITSKYNIPGLNDGILGNTVNQLNSQANNIDRIVGDNIRNLNKIINAIQLALIVLLSVALFVVVAGLLSALLGWSTIFFLIILIGWLIAVLTWILFGVFYAANSVTSDTCQAFAEYLEAPANTTLAELLPCVDEATSARASNVVKQGVKNIVVRANGNLNGLRQAGAGVQPSVSLPALCDPIGPAPNLVYPTSCPSGTVTLAGLPEVLAPYVCNVEPVTTTCLSQRRFVTPSDDAAIRDFSAAGRSLEIIIPTITALTNCSVVYNTFDTIVTQQCPPTIESIRNLWIPLLLLSVALTLLSFDWIFANHRNKREHYASRRDPEYTNVVKP</sequence>
<gene>
    <name evidence="4" type="primary">LOC112273946</name>
    <name evidence="3" type="ORF">PHYPA_026472</name>
</gene>
<dbReference type="STRING" id="3218.A0A2K1ISU4"/>
<dbReference type="InterPro" id="IPR040283">
    <property type="entry name" value="DDB_G0292058-like"/>
</dbReference>
<dbReference type="Proteomes" id="UP000006727">
    <property type="component" value="Chromosome 21"/>
</dbReference>
<feature type="transmembrane region" description="Helical" evidence="1">
    <location>
        <begin position="109"/>
        <end position="130"/>
    </location>
</feature>
<keyword evidence="1" id="KW-0472">Membrane</keyword>
<evidence type="ECO:0000313" key="4">
    <source>
        <dbReference type="EnsemblPlants" id="Pp3c21_21460V3.1"/>
    </source>
</evidence>
<keyword evidence="2" id="KW-0732">Signal</keyword>
<feature type="transmembrane region" description="Helical" evidence="1">
    <location>
        <begin position="258"/>
        <end position="281"/>
    </location>
</feature>
<dbReference type="PaxDb" id="3218-PP1S179_20V6.1"/>
<reference evidence="3 5" key="1">
    <citation type="journal article" date="2008" name="Science">
        <title>The Physcomitrella genome reveals evolutionary insights into the conquest of land by plants.</title>
        <authorList>
            <person name="Rensing S."/>
            <person name="Lang D."/>
            <person name="Zimmer A."/>
            <person name="Terry A."/>
            <person name="Salamov A."/>
            <person name="Shapiro H."/>
            <person name="Nishiyama T."/>
            <person name="Perroud P.-F."/>
            <person name="Lindquist E."/>
            <person name="Kamisugi Y."/>
            <person name="Tanahashi T."/>
            <person name="Sakakibara K."/>
            <person name="Fujita T."/>
            <person name="Oishi K."/>
            <person name="Shin-I T."/>
            <person name="Kuroki Y."/>
            <person name="Toyoda A."/>
            <person name="Suzuki Y."/>
            <person name="Hashimoto A."/>
            <person name="Yamaguchi K."/>
            <person name="Sugano A."/>
            <person name="Kohara Y."/>
            <person name="Fujiyama A."/>
            <person name="Anterola A."/>
            <person name="Aoki S."/>
            <person name="Ashton N."/>
            <person name="Barbazuk W.B."/>
            <person name="Barker E."/>
            <person name="Bennetzen J."/>
            <person name="Bezanilla M."/>
            <person name="Blankenship R."/>
            <person name="Cho S.H."/>
            <person name="Dutcher S."/>
            <person name="Estelle M."/>
            <person name="Fawcett J.A."/>
            <person name="Gundlach H."/>
            <person name="Hanada K."/>
            <person name="Heyl A."/>
            <person name="Hicks K.A."/>
            <person name="Hugh J."/>
            <person name="Lohr M."/>
            <person name="Mayer K."/>
            <person name="Melkozernov A."/>
            <person name="Murata T."/>
            <person name="Nelson D."/>
            <person name="Pils B."/>
            <person name="Prigge M."/>
            <person name="Reiss B."/>
            <person name="Renner T."/>
            <person name="Rombauts S."/>
            <person name="Rushton P."/>
            <person name="Sanderfoot A."/>
            <person name="Schween G."/>
            <person name="Shiu S.-H."/>
            <person name="Stueber K."/>
            <person name="Theodoulou F.L."/>
            <person name="Tu H."/>
            <person name="Van de Peer Y."/>
            <person name="Verrier P.J."/>
            <person name="Waters E."/>
            <person name="Wood A."/>
            <person name="Yang L."/>
            <person name="Cove D."/>
            <person name="Cuming A."/>
            <person name="Hasebe M."/>
            <person name="Lucas S."/>
            <person name="Mishler D.B."/>
            <person name="Reski R."/>
            <person name="Grigoriev I."/>
            <person name="Quatrano R.S."/>
            <person name="Boore J.L."/>
        </authorList>
    </citation>
    <scope>NUCLEOTIDE SEQUENCE [LARGE SCALE GENOMIC DNA]</scope>
    <source>
        <strain evidence="4 5">cv. Gransden 2004</strain>
    </source>
</reference>
<feature type="signal peptide" evidence="2">
    <location>
        <begin position="1"/>
        <end position="28"/>
    </location>
</feature>
<reference evidence="3 5" key="2">
    <citation type="journal article" date="2018" name="Plant J.">
        <title>The Physcomitrella patens chromosome-scale assembly reveals moss genome structure and evolution.</title>
        <authorList>
            <person name="Lang D."/>
            <person name="Ullrich K.K."/>
            <person name="Murat F."/>
            <person name="Fuchs J."/>
            <person name="Jenkins J."/>
            <person name="Haas F.B."/>
            <person name="Piednoel M."/>
            <person name="Gundlach H."/>
            <person name="Van Bel M."/>
            <person name="Meyberg R."/>
            <person name="Vives C."/>
            <person name="Morata J."/>
            <person name="Symeonidi A."/>
            <person name="Hiss M."/>
            <person name="Muchero W."/>
            <person name="Kamisugi Y."/>
            <person name="Saleh O."/>
            <person name="Blanc G."/>
            <person name="Decker E.L."/>
            <person name="van Gessel N."/>
            <person name="Grimwood J."/>
            <person name="Hayes R.D."/>
            <person name="Graham S.W."/>
            <person name="Gunter L.E."/>
            <person name="McDaniel S.F."/>
            <person name="Hoernstein S.N.W."/>
            <person name="Larsson A."/>
            <person name="Li F.W."/>
            <person name="Perroud P.F."/>
            <person name="Phillips J."/>
            <person name="Ranjan P."/>
            <person name="Rokshar D.S."/>
            <person name="Rothfels C.J."/>
            <person name="Schneider L."/>
            <person name="Shu S."/>
            <person name="Stevenson D.W."/>
            <person name="Thummler F."/>
            <person name="Tillich M."/>
            <person name="Villarreal Aguilar J.C."/>
            <person name="Widiez T."/>
            <person name="Wong G.K."/>
            <person name="Wymore A."/>
            <person name="Zhang Y."/>
            <person name="Zimmer A.D."/>
            <person name="Quatrano R.S."/>
            <person name="Mayer K.F.X."/>
            <person name="Goodstein D."/>
            <person name="Casacuberta J.M."/>
            <person name="Vandepoele K."/>
            <person name="Reski R."/>
            <person name="Cuming A.C."/>
            <person name="Tuskan G.A."/>
            <person name="Maumus F."/>
            <person name="Salse J."/>
            <person name="Schmutz J."/>
            <person name="Rensing S.A."/>
        </authorList>
    </citation>
    <scope>NUCLEOTIDE SEQUENCE [LARGE SCALE GENOMIC DNA]</scope>
    <source>
        <strain evidence="4 5">cv. Gransden 2004</strain>
    </source>
</reference>
<dbReference type="GeneID" id="112273946"/>
<dbReference type="OrthoDB" id="1937321at2759"/>
<reference evidence="4" key="3">
    <citation type="submission" date="2020-12" db="UniProtKB">
        <authorList>
            <consortium name="EnsemblPlants"/>
        </authorList>
    </citation>
    <scope>IDENTIFICATION</scope>
</reference>
<dbReference type="FunCoup" id="A0A2K1ISU4">
    <property type="interactions" value="56"/>
</dbReference>
<keyword evidence="1" id="KW-0812">Transmembrane</keyword>
<feature type="chain" id="PRO_5043157989" evidence="2">
    <location>
        <begin position="29"/>
        <end position="540"/>
    </location>
</feature>
<evidence type="ECO:0000256" key="1">
    <source>
        <dbReference type="SAM" id="Phobius"/>
    </source>
</evidence>
<evidence type="ECO:0000313" key="5">
    <source>
        <dbReference type="Proteomes" id="UP000006727"/>
    </source>
</evidence>
<dbReference type="EnsemblPlants" id="Pp3c21_21460V3.2">
    <property type="protein sequence ID" value="Pp3c21_21460V3.2"/>
    <property type="gene ID" value="Pp3c21_21460"/>
</dbReference>